<comment type="function">
    <text evidence="2">Antitoxin component of a type II toxin-antitoxin (TA) system.</text>
</comment>
<accession>A0A975FYN0</accession>
<comment type="similarity">
    <text evidence="1 2">Belongs to the phD/YefM antitoxin family.</text>
</comment>
<evidence type="ECO:0000313" key="4">
    <source>
        <dbReference type="Proteomes" id="UP000676409"/>
    </source>
</evidence>
<sequence>MRVSTADFIKHYSRLADQALAEPVTITKHGRDRLVVVSASEYERLKRRDRQVFQSAELPDRVLELIAEAEVPAEYAHLDDELADPAL</sequence>
<dbReference type="InterPro" id="IPR006442">
    <property type="entry name" value="Antitoxin_Phd/YefM"/>
</dbReference>
<dbReference type="NCBIfam" id="TIGR01552">
    <property type="entry name" value="phd_fam"/>
    <property type="match status" value="1"/>
</dbReference>
<dbReference type="AlphaFoldDB" id="A0A975FYN0"/>
<name>A0A975FYN0_9CAUL</name>
<keyword evidence="4" id="KW-1185">Reference proteome</keyword>
<evidence type="ECO:0000313" key="3">
    <source>
        <dbReference type="EMBL" id="QUD87604.1"/>
    </source>
</evidence>
<protein>
    <recommendedName>
        <fullName evidence="2">Antitoxin</fullName>
    </recommendedName>
</protein>
<gene>
    <name evidence="3" type="ORF">KCG34_21550</name>
</gene>
<dbReference type="SUPFAM" id="SSF143120">
    <property type="entry name" value="YefM-like"/>
    <property type="match status" value="1"/>
</dbReference>
<reference evidence="3" key="1">
    <citation type="submission" date="2021-04" db="EMBL/GenBank/DDBJ databases">
        <title>The complete genome sequence of Caulobacter sp. S6.</title>
        <authorList>
            <person name="Tang Y."/>
            <person name="Ouyang W."/>
            <person name="Liu Q."/>
            <person name="Huang B."/>
            <person name="Guo Z."/>
            <person name="Lei P."/>
        </authorList>
    </citation>
    <scope>NUCLEOTIDE SEQUENCE</scope>
    <source>
        <strain evidence="3">S6</strain>
    </source>
</reference>
<dbReference type="KEGG" id="caul:KCG34_21550"/>
<proteinExistence type="inferred from homology"/>
<organism evidence="3 4">
    <name type="scientific">Phenylobacterium montanum</name>
    <dbReference type="NCBI Taxonomy" id="2823693"/>
    <lineage>
        <taxon>Bacteria</taxon>
        <taxon>Pseudomonadati</taxon>
        <taxon>Pseudomonadota</taxon>
        <taxon>Alphaproteobacteria</taxon>
        <taxon>Caulobacterales</taxon>
        <taxon>Caulobacteraceae</taxon>
        <taxon>Phenylobacterium</taxon>
    </lineage>
</organism>
<evidence type="ECO:0000256" key="2">
    <source>
        <dbReference type="RuleBase" id="RU362080"/>
    </source>
</evidence>
<dbReference type="Pfam" id="PF02604">
    <property type="entry name" value="PhdYeFM_antitox"/>
    <property type="match status" value="1"/>
</dbReference>
<evidence type="ECO:0000256" key="1">
    <source>
        <dbReference type="ARBA" id="ARBA00009981"/>
    </source>
</evidence>
<dbReference type="EMBL" id="CP073078">
    <property type="protein sequence ID" value="QUD87604.1"/>
    <property type="molecule type" value="Genomic_DNA"/>
</dbReference>
<dbReference type="Proteomes" id="UP000676409">
    <property type="component" value="Chromosome"/>
</dbReference>
<dbReference type="InterPro" id="IPR036165">
    <property type="entry name" value="YefM-like_sf"/>
</dbReference>
<dbReference type="RefSeq" id="WP_211937656.1">
    <property type="nucleotide sequence ID" value="NZ_CP073078.1"/>
</dbReference>
<dbReference type="Gene3D" id="3.40.1620.10">
    <property type="entry name" value="YefM-like domain"/>
    <property type="match status" value="1"/>
</dbReference>